<keyword evidence="2" id="KW-1185">Reference proteome</keyword>
<dbReference type="RefSeq" id="WP_305993859.1">
    <property type="nucleotide sequence ID" value="NZ_JAVAMP010000015.1"/>
</dbReference>
<dbReference type="Proteomes" id="UP001231941">
    <property type="component" value="Unassembled WGS sequence"/>
</dbReference>
<reference evidence="1 2" key="1">
    <citation type="submission" date="2023-08" db="EMBL/GenBank/DDBJ databases">
        <authorList>
            <person name="Park J.-S."/>
        </authorList>
    </citation>
    <scope>NUCLEOTIDE SEQUENCE [LARGE SCALE GENOMIC DNA]</scope>
    <source>
        <strain evidence="1 2">2205SS18-9</strain>
    </source>
</reference>
<evidence type="ECO:0000313" key="2">
    <source>
        <dbReference type="Proteomes" id="UP001231941"/>
    </source>
</evidence>
<comment type="caution">
    <text evidence="1">The sequence shown here is derived from an EMBL/GenBank/DDBJ whole genome shotgun (WGS) entry which is preliminary data.</text>
</comment>
<gene>
    <name evidence="1" type="ORF">Q5Y73_20885</name>
</gene>
<protein>
    <submittedName>
        <fullName evidence="1">Uncharacterized protein</fullName>
    </submittedName>
</protein>
<proteinExistence type="predicted"/>
<sequence length="124" mass="13514">MAPSVITVTLTLPDIRTHRGSKVKLDTVFSVENVMNATGTLSFRRSTNNGVFQTIVTVEIDADGSDVILPNLTWVDEPPSGCHIYEAVLTLSLVVTSDFQSRAFNAIVFDPSKKATFLVNTQVN</sequence>
<name>A0ABT9J6H0_9BACL</name>
<organism evidence="1 2">
    <name type="scientific">Chengkuizengella axinellae</name>
    <dbReference type="NCBI Taxonomy" id="3064388"/>
    <lineage>
        <taxon>Bacteria</taxon>
        <taxon>Bacillati</taxon>
        <taxon>Bacillota</taxon>
        <taxon>Bacilli</taxon>
        <taxon>Bacillales</taxon>
        <taxon>Paenibacillaceae</taxon>
        <taxon>Chengkuizengella</taxon>
    </lineage>
</organism>
<dbReference type="EMBL" id="JAVAMP010000015">
    <property type="protein sequence ID" value="MDP5276554.1"/>
    <property type="molecule type" value="Genomic_DNA"/>
</dbReference>
<accession>A0ABT9J6H0</accession>
<evidence type="ECO:0000313" key="1">
    <source>
        <dbReference type="EMBL" id="MDP5276554.1"/>
    </source>
</evidence>